<dbReference type="PANTHER" id="PTHR38766">
    <property type="entry name" value="FLAGELLAR PROTEIN FLIO"/>
    <property type="match status" value="1"/>
</dbReference>
<dbReference type="PANTHER" id="PTHR38766:SF1">
    <property type="entry name" value="FLAGELLAR PROTEIN FLIO"/>
    <property type="match status" value="1"/>
</dbReference>
<dbReference type="Proteomes" id="UP000646579">
    <property type="component" value="Unassembled WGS sequence"/>
</dbReference>
<feature type="transmembrane region" description="Helical" evidence="10">
    <location>
        <begin position="15"/>
        <end position="36"/>
    </location>
</feature>
<organism evidence="11 12">
    <name type="scientific">Devosia pacifica</name>
    <dbReference type="NCBI Taxonomy" id="1335967"/>
    <lineage>
        <taxon>Bacteria</taxon>
        <taxon>Pseudomonadati</taxon>
        <taxon>Pseudomonadota</taxon>
        <taxon>Alphaproteobacteria</taxon>
        <taxon>Hyphomicrobiales</taxon>
        <taxon>Devosiaceae</taxon>
        <taxon>Devosia</taxon>
    </lineage>
</organism>
<comment type="similarity">
    <text evidence="8">Belongs to the FliO/MopB family.</text>
</comment>
<keyword evidence="12" id="KW-1185">Reference proteome</keyword>
<evidence type="ECO:0000256" key="4">
    <source>
        <dbReference type="ARBA" id="ARBA00022692"/>
    </source>
</evidence>
<reference evidence="11" key="1">
    <citation type="journal article" date="2014" name="Int. J. Syst. Evol. Microbiol.">
        <title>Complete genome sequence of Corynebacterium casei LMG S-19264T (=DSM 44701T), isolated from a smear-ripened cheese.</title>
        <authorList>
            <consortium name="US DOE Joint Genome Institute (JGI-PGF)"/>
            <person name="Walter F."/>
            <person name="Albersmeier A."/>
            <person name="Kalinowski J."/>
            <person name="Ruckert C."/>
        </authorList>
    </citation>
    <scope>NUCLEOTIDE SEQUENCE</scope>
    <source>
        <strain evidence="11">KCTC 32437</strain>
    </source>
</reference>
<keyword evidence="3" id="KW-1003">Cell membrane</keyword>
<keyword evidence="5 10" id="KW-1133">Transmembrane helix</keyword>
<sequence>MQFLTSLFGGIGNTLITAGLALGIVLVLILFVLWLFKWITGRFGRGPQLRQRRLEIIESLPLDTKRRMLLVRRDDVEHLVITGGTTDVLVESRITPPRGQKPRQSGDAAASRFSNAATGADRDSGAPDTKNESKPGPTVSAFERMRDVSPTPRERAPSSLRHTGLLRPVTRREHSAHSSVSENSQRRSDDSAKQSQPTEPGTADFGIEDDARPETKNRFADLR</sequence>
<dbReference type="InterPro" id="IPR052205">
    <property type="entry name" value="FliO/MopB"/>
</dbReference>
<dbReference type="EMBL" id="BMZE01000001">
    <property type="protein sequence ID" value="GHA14584.1"/>
    <property type="molecule type" value="Genomic_DNA"/>
</dbReference>
<dbReference type="GO" id="GO:0009425">
    <property type="term" value="C:bacterial-type flagellum basal body"/>
    <property type="evidence" value="ECO:0007669"/>
    <property type="project" value="UniProtKB-SubCell"/>
</dbReference>
<evidence type="ECO:0000256" key="3">
    <source>
        <dbReference type="ARBA" id="ARBA00022475"/>
    </source>
</evidence>
<dbReference type="Pfam" id="PF04347">
    <property type="entry name" value="FliO"/>
    <property type="match status" value="1"/>
</dbReference>
<protein>
    <recommendedName>
        <fullName evidence="13">Flagellar biosynthesis protein, FliO</fullName>
    </recommendedName>
</protein>
<evidence type="ECO:0000256" key="7">
    <source>
        <dbReference type="ARBA" id="ARBA00023143"/>
    </source>
</evidence>
<evidence type="ECO:0008006" key="13">
    <source>
        <dbReference type="Google" id="ProtNLM"/>
    </source>
</evidence>
<feature type="region of interest" description="Disordered" evidence="9">
    <location>
        <begin position="92"/>
        <end position="223"/>
    </location>
</feature>
<comment type="caution">
    <text evidence="11">The sequence shown here is derived from an EMBL/GenBank/DDBJ whole genome shotgun (WGS) entry which is preliminary data.</text>
</comment>
<evidence type="ECO:0000256" key="1">
    <source>
        <dbReference type="ARBA" id="ARBA00004117"/>
    </source>
</evidence>
<evidence type="ECO:0000313" key="12">
    <source>
        <dbReference type="Proteomes" id="UP000646579"/>
    </source>
</evidence>
<feature type="compositionally biased region" description="Basic and acidic residues" evidence="9">
    <location>
        <begin position="120"/>
        <end position="133"/>
    </location>
</feature>
<feature type="compositionally biased region" description="Basic and acidic residues" evidence="9">
    <location>
        <begin position="209"/>
        <end position="223"/>
    </location>
</feature>
<evidence type="ECO:0000256" key="6">
    <source>
        <dbReference type="ARBA" id="ARBA00023136"/>
    </source>
</evidence>
<keyword evidence="4 10" id="KW-0812">Transmembrane</keyword>
<evidence type="ECO:0000256" key="9">
    <source>
        <dbReference type="SAM" id="MobiDB-lite"/>
    </source>
</evidence>
<accession>A0A918RVX4</accession>
<reference evidence="11" key="2">
    <citation type="submission" date="2020-09" db="EMBL/GenBank/DDBJ databases">
        <authorList>
            <person name="Sun Q."/>
            <person name="Kim S."/>
        </authorList>
    </citation>
    <scope>NUCLEOTIDE SEQUENCE</scope>
    <source>
        <strain evidence="11">KCTC 32437</strain>
    </source>
</reference>
<gene>
    <name evidence="11" type="ORF">GCM10007989_06610</name>
</gene>
<dbReference type="GO" id="GO:0044781">
    <property type="term" value="P:bacterial-type flagellum organization"/>
    <property type="evidence" value="ECO:0007669"/>
    <property type="project" value="InterPro"/>
</dbReference>
<comment type="subcellular location">
    <subcellularLocation>
        <location evidence="1">Bacterial flagellum basal body</location>
    </subcellularLocation>
    <subcellularLocation>
        <location evidence="2">Cell membrane</location>
    </subcellularLocation>
</comment>
<dbReference type="RefSeq" id="WP_189423391.1">
    <property type="nucleotide sequence ID" value="NZ_BMZE01000001.1"/>
</dbReference>
<feature type="compositionally biased region" description="Basic and acidic residues" evidence="9">
    <location>
        <begin position="143"/>
        <end position="156"/>
    </location>
</feature>
<dbReference type="GO" id="GO:0005886">
    <property type="term" value="C:plasma membrane"/>
    <property type="evidence" value="ECO:0007669"/>
    <property type="project" value="UniProtKB-SubCell"/>
</dbReference>
<dbReference type="AlphaFoldDB" id="A0A918RVX4"/>
<evidence type="ECO:0000313" key="11">
    <source>
        <dbReference type="EMBL" id="GHA14584.1"/>
    </source>
</evidence>
<evidence type="ECO:0000256" key="8">
    <source>
        <dbReference type="ARBA" id="ARBA00037937"/>
    </source>
</evidence>
<name>A0A918RVX4_9HYPH</name>
<evidence type="ECO:0000256" key="10">
    <source>
        <dbReference type="SAM" id="Phobius"/>
    </source>
</evidence>
<evidence type="ECO:0000256" key="2">
    <source>
        <dbReference type="ARBA" id="ARBA00004236"/>
    </source>
</evidence>
<keyword evidence="7" id="KW-0975">Bacterial flagellum</keyword>
<dbReference type="InterPro" id="IPR022781">
    <property type="entry name" value="Flagellar_biosynth_FliO"/>
</dbReference>
<proteinExistence type="inferred from homology"/>
<evidence type="ECO:0000256" key="5">
    <source>
        <dbReference type="ARBA" id="ARBA00022989"/>
    </source>
</evidence>
<keyword evidence="6 10" id="KW-0472">Membrane</keyword>